<accession>A0A0G4HPW1</accession>
<protein>
    <submittedName>
        <fullName evidence="3">Uncharacterized protein</fullName>
    </submittedName>
</protein>
<dbReference type="AlphaFoldDB" id="A0A0G4HPW1"/>
<feature type="region of interest" description="Disordered" evidence="2">
    <location>
        <begin position="12"/>
        <end position="38"/>
    </location>
</feature>
<reference evidence="3" key="1">
    <citation type="submission" date="2014-11" db="EMBL/GenBank/DDBJ databases">
        <authorList>
            <person name="Otto D Thomas"/>
            <person name="Naeem Raeece"/>
        </authorList>
    </citation>
    <scope>NUCLEOTIDE SEQUENCE</scope>
</reference>
<feature type="coiled-coil region" evidence="1">
    <location>
        <begin position="67"/>
        <end position="176"/>
    </location>
</feature>
<gene>
    <name evidence="3" type="ORF">Cvel_7839</name>
</gene>
<dbReference type="EMBL" id="CDMZ01003416">
    <property type="protein sequence ID" value="CEM46271.1"/>
    <property type="molecule type" value="Genomic_DNA"/>
</dbReference>
<evidence type="ECO:0000256" key="2">
    <source>
        <dbReference type="SAM" id="MobiDB-lite"/>
    </source>
</evidence>
<organism evidence="3">
    <name type="scientific">Chromera velia CCMP2878</name>
    <dbReference type="NCBI Taxonomy" id="1169474"/>
    <lineage>
        <taxon>Eukaryota</taxon>
        <taxon>Sar</taxon>
        <taxon>Alveolata</taxon>
        <taxon>Colpodellida</taxon>
        <taxon>Chromeraceae</taxon>
        <taxon>Chromera</taxon>
    </lineage>
</organism>
<sequence>MSEYSDLGVEVLASASESLDPSGSADGSVEGSHNEVPSSREMWNIVRMQSETAMALTVQLSRQTQRCHEAEDRARVATARVAELMVELERSDERVAQLSEETVGLRERLEKALKQIEEEKWKREAAESRLQDREAQHERLVGELKTSHKAERERELNAHRKVLARERDENETLQLRKRDTHEAALREREFAYEVALLREHNSKILREGVHKGTRPHPAEDDLNNLTVGFEQQALEHYLMWMMQEYFPYEDHPLNLLLMESHGKVHEDAASVSAILRKALDDAEMLAGRSENPSLARMLLVERVTPLLFGRGPLMSLVNWARGMPTRRYDDEFLHGQCGVTERGAIVELNKGLMGAWKATRQSLEKQDAAITGLGFCDAVSDLDVQLVLDCGSETDLTREEGGGLRRKLTEACEAAVPGVQVQQGRYCLTFSGLKGQGARVNLGPYHYSADFEEIDVTPVVKRGDQLFVFNSEAECWEETFSVSQRIESARAKCPFFSDLVALVKAWAVNSRLLASPDACEYVEESAREARDTLFVALKAEAEGNDVLKLQLLSDIFGLDVTDSQEFSPYGIKVPAPESTLEKKVSLPFFSVGTDASLIQRNLKWVTAQGVKAYEQNSRCEIWLPASSETGSVVGSTAASTQDIFS</sequence>
<name>A0A0G4HPW1_9ALVE</name>
<evidence type="ECO:0000256" key="1">
    <source>
        <dbReference type="SAM" id="Coils"/>
    </source>
</evidence>
<keyword evidence="1" id="KW-0175">Coiled coil</keyword>
<dbReference type="VEuPathDB" id="CryptoDB:Cvel_7839"/>
<evidence type="ECO:0000313" key="3">
    <source>
        <dbReference type="EMBL" id="CEM46271.1"/>
    </source>
</evidence>
<proteinExistence type="predicted"/>